<dbReference type="InterPro" id="IPR004323">
    <property type="entry name" value="Ion_tolerance_CutA"/>
</dbReference>
<comment type="caution">
    <text evidence="2">The sequence shown here is derived from an EMBL/GenBank/DDBJ whole genome shotgun (WGS) entry which is preliminary data.</text>
</comment>
<evidence type="ECO:0000313" key="2">
    <source>
        <dbReference type="EMBL" id="PIZ17737.1"/>
    </source>
</evidence>
<dbReference type="InterPro" id="IPR011322">
    <property type="entry name" value="N-reg_PII-like_a/b"/>
</dbReference>
<dbReference type="Proteomes" id="UP000229307">
    <property type="component" value="Unassembled WGS sequence"/>
</dbReference>
<comment type="similarity">
    <text evidence="1">Belongs to the CutA family.</text>
</comment>
<dbReference type="GO" id="GO:0005507">
    <property type="term" value="F:copper ion binding"/>
    <property type="evidence" value="ECO:0007669"/>
    <property type="project" value="TreeGrafter"/>
</dbReference>
<dbReference type="SUPFAM" id="SSF54913">
    <property type="entry name" value="GlnB-like"/>
    <property type="match status" value="1"/>
</dbReference>
<dbReference type="Gene3D" id="3.30.70.120">
    <property type="match status" value="1"/>
</dbReference>
<protein>
    <submittedName>
        <fullName evidence="2">Divalent-cation tolerance protein CutA</fullName>
    </submittedName>
</protein>
<accession>A0A2M7SDX1</accession>
<sequence length="108" mass="12250">MIVYTPCASREEAEKIGRAVVEEKLAACVNIFPITSIYRWKGKVETGEECVLLCKTAREKFAKVKKMIKKLHSYELPVIIYWKFRAERDVLDWIDGSVGAGDGEPGEL</sequence>
<evidence type="ECO:0000313" key="3">
    <source>
        <dbReference type="Proteomes" id="UP000229307"/>
    </source>
</evidence>
<reference evidence="3" key="1">
    <citation type="submission" date="2017-09" db="EMBL/GenBank/DDBJ databases">
        <title>Depth-based differentiation of microbial function through sediment-hosted aquifers and enrichment of novel symbionts in the deep terrestrial subsurface.</title>
        <authorList>
            <person name="Probst A.J."/>
            <person name="Ladd B."/>
            <person name="Jarett J.K."/>
            <person name="Geller-Mcgrath D.E."/>
            <person name="Sieber C.M.K."/>
            <person name="Emerson J.B."/>
            <person name="Anantharaman K."/>
            <person name="Thomas B.C."/>
            <person name="Malmstrom R."/>
            <person name="Stieglmeier M."/>
            <person name="Klingl A."/>
            <person name="Woyke T."/>
            <person name="Ryan C.M."/>
            <person name="Banfield J.F."/>
        </authorList>
    </citation>
    <scope>NUCLEOTIDE SEQUENCE [LARGE SCALE GENOMIC DNA]</scope>
</reference>
<evidence type="ECO:0000256" key="1">
    <source>
        <dbReference type="ARBA" id="ARBA00010169"/>
    </source>
</evidence>
<dbReference type="GO" id="GO:0010038">
    <property type="term" value="P:response to metal ion"/>
    <property type="evidence" value="ECO:0007669"/>
    <property type="project" value="InterPro"/>
</dbReference>
<name>A0A2M7SDX1_9BACT</name>
<dbReference type="PANTHER" id="PTHR23419:SF8">
    <property type="entry name" value="FI09726P"/>
    <property type="match status" value="1"/>
</dbReference>
<dbReference type="Pfam" id="PF03091">
    <property type="entry name" value="CutA1"/>
    <property type="match status" value="1"/>
</dbReference>
<dbReference type="EMBL" id="PFMR01000089">
    <property type="protein sequence ID" value="PIZ17737.1"/>
    <property type="molecule type" value="Genomic_DNA"/>
</dbReference>
<organism evidence="2 3">
    <name type="scientific">Candidatus Desantisbacteria bacterium CG_4_10_14_0_8_um_filter_48_22</name>
    <dbReference type="NCBI Taxonomy" id="1974543"/>
    <lineage>
        <taxon>Bacteria</taxon>
        <taxon>Candidatus Desantisiibacteriota</taxon>
    </lineage>
</organism>
<dbReference type="PANTHER" id="PTHR23419">
    <property type="entry name" value="DIVALENT CATION TOLERANCE CUTA-RELATED"/>
    <property type="match status" value="1"/>
</dbReference>
<proteinExistence type="inferred from homology"/>
<gene>
    <name evidence="2" type="ORF">COY52_03115</name>
</gene>
<dbReference type="InterPro" id="IPR015867">
    <property type="entry name" value="N-reg_PII/ATP_PRibTrfase_C"/>
</dbReference>
<dbReference type="AlphaFoldDB" id="A0A2M7SDX1"/>